<dbReference type="Pfam" id="PF00528">
    <property type="entry name" value="BPD_transp_1"/>
    <property type="match status" value="1"/>
</dbReference>
<dbReference type="EMBL" id="PXYT01000051">
    <property type="protein sequence ID" value="PSR25681.1"/>
    <property type="molecule type" value="Genomic_DNA"/>
</dbReference>
<evidence type="ECO:0000256" key="2">
    <source>
        <dbReference type="ARBA" id="ARBA00022692"/>
    </source>
</evidence>
<comment type="subcellular location">
    <subcellularLocation>
        <location evidence="5">Cell membrane</location>
        <topology evidence="5">Multi-pass membrane protein</topology>
    </subcellularLocation>
    <subcellularLocation>
        <location evidence="1">Membrane</location>
        <topology evidence="1">Multi-pass membrane protein</topology>
    </subcellularLocation>
</comment>
<keyword evidence="4 5" id="KW-0472">Membrane</keyword>
<dbReference type="AlphaFoldDB" id="A0A2T2WTW3"/>
<evidence type="ECO:0000256" key="1">
    <source>
        <dbReference type="ARBA" id="ARBA00004141"/>
    </source>
</evidence>
<comment type="similarity">
    <text evidence="5">Belongs to the binding-protein-dependent transport system permease family.</text>
</comment>
<accession>A0A2T2WTW3</accession>
<feature type="transmembrane region" description="Helical" evidence="5">
    <location>
        <begin position="137"/>
        <end position="160"/>
    </location>
</feature>
<feature type="domain" description="ABC transmembrane type-1" evidence="6">
    <location>
        <begin position="69"/>
        <end position="259"/>
    </location>
</feature>
<dbReference type="Proteomes" id="UP000242699">
    <property type="component" value="Unassembled WGS sequence"/>
</dbReference>
<feature type="transmembrane region" description="Helical" evidence="5">
    <location>
        <begin position="181"/>
        <end position="202"/>
    </location>
</feature>
<evidence type="ECO:0000259" key="6">
    <source>
        <dbReference type="PROSITE" id="PS50928"/>
    </source>
</evidence>
<evidence type="ECO:0000256" key="4">
    <source>
        <dbReference type="ARBA" id="ARBA00023136"/>
    </source>
</evidence>
<dbReference type="InterPro" id="IPR000515">
    <property type="entry name" value="MetI-like"/>
</dbReference>
<reference evidence="7 8" key="1">
    <citation type="journal article" date="2014" name="BMC Genomics">
        <title>Comparison of environmental and isolate Sulfobacillus genomes reveals diverse carbon, sulfur, nitrogen, and hydrogen metabolisms.</title>
        <authorList>
            <person name="Justice N.B."/>
            <person name="Norman A."/>
            <person name="Brown C.T."/>
            <person name="Singh A."/>
            <person name="Thomas B.C."/>
            <person name="Banfield J.F."/>
        </authorList>
    </citation>
    <scope>NUCLEOTIDE SEQUENCE [LARGE SCALE GENOMIC DNA]</scope>
    <source>
        <strain evidence="7">AMDSBA1</strain>
    </source>
</reference>
<dbReference type="Gene3D" id="1.10.3720.10">
    <property type="entry name" value="MetI-like"/>
    <property type="match status" value="1"/>
</dbReference>
<sequence>MVAVRRVRRTVLYLVLTLFAGLYLLPVYVVAVTSLKTGAAIDLAHMWALPRTFSVGSLGAAWTQLGPNFINSLYLTIPATVISSLIGAMNGYALSKWRFRGSNTIFFLILLGMFIPYQAVLIPVLRVLEAIRLDGTIPGLILVNVVYGIPITTLIFRNFYVGIPREMIEAGQMDGAGYWGIFRRIVLPLSASGFVVAGIWQFTQIWNNFLFAVAVTTPPHQPVTVAVVNIAGSQTIQWNVQMASALMASIPTLVVYILLGKYFVRGLLAGSVKG</sequence>
<dbReference type="PANTHER" id="PTHR43879">
    <property type="entry name" value="ABC TRANSPORTER PERMEASE PROTEIN"/>
    <property type="match status" value="1"/>
</dbReference>
<dbReference type="GO" id="GO:0005886">
    <property type="term" value="C:plasma membrane"/>
    <property type="evidence" value="ECO:0007669"/>
    <property type="project" value="UniProtKB-SubCell"/>
</dbReference>
<dbReference type="CDD" id="cd06261">
    <property type="entry name" value="TM_PBP2"/>
    <property type="match status" value="1"/>
</dbReference>
<feature type="transmembrane region" description="Helical" evidence="5">
    <location>
        <begin position="73"/>
        <end position="93"/>
    </location>
</feature>
<dbReference type="PROSITE" id="PS50928">
    <property type="entry name" value="ABC_TM1"/>
    <property type="match status" value="1"/>
</dbReference>
<dbReference type="GO" id="GO:0055085">
    <property type="term" value="P:transmembrane transport"/>
    <property type="evidence" value="ECO:0007669"/>
    <property type="project" value="InterPro"/>
</dbReference>
<dbReference type="PANTHER" id="PTHR43879:SF1">
    <property type="entry name" value="GLUCOSE IMPORT SYSTEM PERMEASE PROTEIN GLCU"/>
    <property type="match status" value="1"/>
</dbReference>
<protein>
    <submittedName>
        <fullName evidence="7">ABC transporter permease</fullName>
    </submittedName>
</protein>
<dbReference type="InterPro" id="IPR035906">
    <property type="entry name" value="MetI-like_sf"/>
</dbReference>
<keyword evidence="3 5" id="KW-1133">Transmembrane helix</keyword>
<dbReference type="SUPFAM" id="SSF161098">
    <property type="entry name" value="MetI-like"/>
    <property type="match status" value="1"/>
</dbReference>
<gene>
    <name evidence="7" type="ORF">C7B43_16315</name>
</gene>
<feature type="transmembrane region" description="Helical" evidence="5">
    <location>
        <begin position="12"/>
        <end position="31"/>
    </location>
</feature>
<evidence type="ECO:0000256" key="3">
    <source>
        <dbReference type="ARBA" id="ARBA00022989"/>
    </source>
</evidence>
<evidence type="ECO:0000313" key="8">
    <source>
        <dbReference type="Proteomes" id="UP000242699"/>
    </source>
</evidence>
<name>A0A2T2WTW3_9FIRM</name>
<proteinExistence type="inferred from homology"/>
<evidence type="ECO:0000256" key="5">
    <source>
        <dbReference type="RuleBase" id="RU363032"/>
    </source>
</evidence>
<comment type="caution">
    <text evidence="7">The sequence shown here is derived from an EMBL/GenBank/DDBJ whole genome shotgun (WGS) entry which is preliminary data.</text>
</comment>
<keyword evidence="5" id="KW-0813">Transport</keyword>
<keyword evidence="2 5" id="KW-0812">Transmembrane</keyword>
<evidence type="ECO:0000313" key="7">
    <source>
        <dbReference type="EMBL" id="PSR25681.1"/>
    </source>
</evidence>
<feature type="transmembrane region" description="Helical" evidence="5">
    <location>
        <begin position="242"/>
        <end position="264"/>
    </location>
</feature>
<organism evidence="7 8">
    <name type="scientific">Sulfobacillus benefaciens</name>
    <dbReference type="NCBI Taxonomy" id="453960"/>
    <lineage>
        <taxon>Bacteria</taxon>
        <taxon>Bacillati</taxon>
        <taxon>Bacillota</taxon>
        <taxon>Clostridia</taxon>
        <taxon>Eubacteriales</taxon>
        <taxon>Clostridiales Family XVII. Incertae Sedis</taxon>
        <taxon>Sulfobacillus</taxon>
    </lineage>
</organism>
<feature type="transmembrane region" description="Helical" evidence="5">
    <location>
        <begin position="105"/>
        <end position="125"/>
    </location>
</feature>